<evidence type="ECO:0000256" key="5">
    <source>
        <dbReference type="ARBA" id="ARBA00023159"/>
    </source>
</evidence>
<keyword evidence="6 9" id="KW-0804">Transcription</keyword>
<protein>
    <recommendedName>
        <fullName evidence="3 9">Mediator of RNA polymerase II transcription subunit 5</fullName>
    </recommendedName>
    <alternativeName>
        <fullName evidence="8 9">Mediator complex subunit 5</fullName>
    </alternativeName>
</protein>
<evidence type="ECO:0000256" key="4">
    <source>
        <dbReference type="ARBA" id="ARBA00023015"/>
    </source>
</evidence>
<dbReference type="SUPFAM" id="SSF51735">
    <property type="entry name" value="NAD(P)-binding Rossmann-fold domains"/>
    <property type="match status" value="1"/>
</dbReference>
<comment type="subunit">
    <text evidence="9">Component of the Mediator complex.</text>
</comment>
<dbReference type="InterPro" id="IPR036291">
    <property type="entry name" value="NAD(P)-bd_dom_sf"/>
</dbReference>
<dbReference type="PANTHER" id="PTHR35784:SF1">
    <property type="entry name" value="MEDIATOR OF RNA POLYMERASE II TRANSCRIPTION SUBUNIT 5"/>
    <property type="match status" value="1"/>
</dbReference>
<evidence type="ECO:0000313" key="11">
    <source>
        <dbReference type="Proteomes" id="UP001280581"/>
    </source>
</evidence>
<dbReference type="CDD" id="cd05233">
    <property type="entry name" value="SDR_c"/>
    <property type="match status" value="1"/>
</dbReference>
<dbReference type="AlphaFoldDB" id="A0AAN6RLF3"/>
<evidence type="ECO:0000256" key="2">
    <source>
        <dbReference type="ARBA" id="ARBA00008782"/>
    </source>
</evidence>
<dbReference type="PRINTS" id="PR00081">
    <property type="entry name" value="GDHRDH"/>
</dbReference>
<gene>
    <name evidence="9" type="primary">MED5</name>
    <name evidence="10" type="ORF">GRF29_8g2071995</name>
</gene>
<evidence type="ECO:0000256" key="9">
    <source>
        <dbReference type="RuleBase" id="RU364142"/>
    </source>
</evidence>
<keyword evidence="7 9" id="KW-0539">Nucleus</keyword>
<dbReference type="InterPro" id="IPR002347">
    <property type="entry name" value="SDR_fam"/>
</dbReference>
<name>A0AAN6RLF3_9PLEO</name>
<sequence>MDSLVTEWGRFIDRCLENRISVELFAEAATLLHTRSPLPGQKLAALLLKPRAAGVHAVDPRVVVYFECLLGLKKLDASDLLFAAFQFSKDRPLRANVAASPKHDAPRLQNPSELDEIIFHRLHKAFSLERPLSASEAIRTVVMATKWMSAMITSHTSDSMIQAMAGIQQQPQQQSINVREGLGMLVVGLIENGKILQLLDRDTLKDIRKGFAQALTAFIPFLSQTSIQIANRLEIYQKEHDLNDKSASTTNGGANENAGLDVAALQLEAVIDLPQISTRAGLYVFLSSLLVARPLTDDVIINNYLHSCYKMDTQHMATDLVTASFDILANAMYRSEPTQTMTALKSFLINKIPMLLTQLATPLYDTNPELCITQALGRIDPNAFPAFSQGFDDMLANTVERLLGEAPMQGPPSARYNKQDLLKQFKDNFDKVTLYVEELENLEGNAGAVVLAVTDFISHLCETQMTMYLKTLCNALSKKTQALDVMLQFTSPASILRPLCTFLDTWRYESDQEYQPVYDEFSAILVLVLAFVYRYELSYHDLGITYDSFVAQLLERGHRSITPDELNEEQGKHLGGWLRGLFDADKEGLSNDLFHKLIRSAPTSGDAQAMHTTILSIVSARLETCFRTLKRRHPGYSTDVDQLLQAIKPNLHYTRSVYSSISELDQWTTLTSNTLSSSLRHTVQQLSQWATNASIQPNPPSYTHRQIYTSIRILGVSRTLGAIIDEVKAQTDAGNGPAALDIGTSLICAPMTENSVLTVEWVGSAIPAPQPPRTRPNLREMLKAEFDGAASLVATDPSAAEAIVRLHRRVEAQIDLIAQASLTNANVDLSNVNLVQAQSLPSDLDKAINDAAAATIAGAGGDMTELDKQLQQNLDQQLDLGGAGASLDLTAMGVDTSAGDMSADMGNLPDLDLDMGDMGMGMSMDGGEEDWGLNFDGIKQPSGGPPDVALSANKCSHTRHVYIATTTEMTLPSGLGEVICTSFAKEGANVAVNYFNRLEPAQKVASGCEKHGVKAVVLRGDMCSPSECRRVVDEAIKQLGGIDIVISNAGWTRFSNFADLDSMSEDEWDKCWSANVKAPLALLKAAKPTFEANPEGGVFISTGSIAAVSQAGSSMPYSVTKAAQLHLIKCLGATQGPKIRVNTVLPGLLLTEWGRKYSDERIQFAIDNAVLKHETDLQDCADAFIMLAKNTSITGARIQVDAGLNVQGT</sequence>
<evidence type="ECO:0000313" key="10">
    <source>
        <dbReference type="EMBL" id="KAK3216082.1"/>
    </source>
</evidence>
<dbReference type="Pfam" id="PF08689">
    <property type="entry name" value="Med5"/>
    <property type="match status" value="2"/>
</dbReference>
<keyword evidence="4 9" id="KW-0805">Transcription regulation</keyword>
<comment type="caution">
    <text evidence="10">The sequence shown here is derived from an EMBL/GenBank/DDBJ whole genome shotgun (WGS) entry which is preliminary data.</text>
</comment>
<keyword evidence="5 9" id="KW-0010">Activator</keyword>
<evidence type="ECO:0000256" key="8">
    <source>
        <dbReference type="ARBA" id="ARBA00031256"/>
    </source>
</evidence>
<evidence type="ECO:0000256" key="3">
    <source>
        <dbReference type="ARBA" id="ARBA00020628"/>
    </source>
</evidence>
<dbReference type="GO" id="GO:0006357">
    <property type="term" value="P:regulation of transcription by RNA polymerase II"/>
    <property type="evidence" value="ECO:0007669"/>
    <property type="project" value="InterPro"/>
</dbReference>
<comment type="subcellular location">
    <subcellularLocation>
        <location evidence="1 9">Nucleus</location>
    </subcellularLocation>
</comment>
<accession>A0AAN6RLF3</accession>
<dbReference type="Proteomes" id="UP001280581">
    <property type="component" value="Unassembled WGS sequence"/>
</dbReference>
<reference evidence="10 11" key="1">
    <citation type="submission" date="2021-02" db="EMBL/GenBank/DDBJ databases">
        <title>Genome assembly of Pseudopithomyces chartarum.</title>
        <authorList>
            <person name="Jauregui R."/>
            <person name="Singh J."/>
            <person name="Voisey C."/>
        </authorList>
    </citation>
    <scope>NUCLEOTIDE SEQUENCE [LARGE SCALE GENOMIC DNA]</scope>
    <source>
        <strain evidence="10 11">AGR01</strain>
    </source>
</reference>
<dbReference type="PANTHER" id="PTHR35784">
    <property type="entry name" value="MEDIATOR OF RNA POLYMERASE II TRANSCRIPTION SUBUNIT 5"/>
    <property type="match status" value="1"/>
</dbReference>
<dbReference type="GO" id="GO:0016592">
    <property type="term" value="C:mediator complex"/>
    <property type="evidence" value="ECO:0007669"/>
    <property type="project" value="InterPro"/>
</dbReference>
<comment type="function">
    <text evidence="9">Component of the Mediator complex, a coactivator involved in the regulated transcription of nearly all RNA polymerase II-dependent genes. Mediator functions as a bridge to convey information from gene-specific regulatory proteins to the basal RNA polymerase II transcription machinery. Mediator is recruited to promoters by direct interactions with regulatory proteins and serves as a scaffold for the assembly of a functional preinitiation complex with RNA polymerase II and the general transcription factors.</text>
</comment>
<organism evidence="10 11">
    <name type="scientific">Pseudopithomyces chartarum</name>
    <dbReference type="NCBI Taxonomy" id="1892770"/>
    <lineage>
        <taxon>Eukaryota</taxon>
        <taxon>Fungi</taxon>
        <taxon>Dikarya</taxon>
        <taxon>Ascomycota</taxon>
        <taxon>Pezizomycotina</taxon>
        <taxon>Dothideomycetes</taxon>
        <taxon>Pleosporomycetidae</taxon>
        <taxon>Pleosporales</taxon>
        <taxon>Massarineae</taxon>
        <taxon>Didymosphaeriaceae</taxon>
        <taxon>Pseudopithomyces</taxon>
    </lineage>
</organism>
<proteinExistence type="inferred from homology"/>
<dbReference type="Pfam" id="PF13561">
    <property type="entry name" value="adh_short_C2"/>
    <property type="match status" value="1"/>
</dbReference>
<evidence type="ECO:0000256" key="7">
    <source>
        <dbReference type="ARBA" id="ARBA00023242"/>
    </source>
</evidence>
<dbReference type="EMBL" id="WVTA01000002">
    <property type="protein sequence ID" value="KAK3216082.1"/>
    <property type="molecule type" value="Genomic_DNA"/>
</dbReference>
<evidence type="ECO:0000256" key="1">
    <source>
        <dbReference type="ARBA" id="ARBA00004123"/>
    </source>
</evidence>
<dbReference type="InterPro" id="IPR014801">
    <property type="entry name" value="Mediator_Med5_fun"/>
</dbReference>
<dbReference type="Gene3D" id="3.40.50.720">
    <property type="entry name" value="NAD(P)-binding Rossmann-like Domain"/>
    <property type="match status" value="1"/>
</dbReference>
<comment type="similarity">
    <text evidence="2 9">Belongs to the Mediator complex subunit 5 family.</text>
</comment>
<dbReference type="GO" id="GO:0003712">
    <property type="term" value="F:transcription coregulator activity"/>
    <property type="evidence" value="ECO:0007669"/>
    <property type="project" value="InterPro"/>
</dbReference>
<evidence type="ECO:0000256" key="6">
    <source>
        <dbReference type="ARBA" id="ARBA00023163"/>
    </source>
</evidence>
<keyword evidence="11" id="KW-1185">Reference proteome</keyword>